<accession>A0A9D4V3D8</accession>
<sequence length="303" mass="33481">MNSLLDMYAKCGCMDDGFQVFSRFHDKDVVTWTTIISGYARQGLDDKAFQLLEEMRREGVNPDKFAFMCVLKACASVKSLEKGRLIHVYVVQSGLELDAFMVSTLVDFYSKCGHLTDARHAFDSIIDHDVVSWTAMLVAYAKHGCGQEALELMGKMLDSGVKLNHVTLLGVLSACSHSGMLEEGQYMFDIMKQKSMVTKTAEHYACMIDLLTRAGCLEAAEQLLTDLPFEPNVSMWLALLRSCIICGNRDLAKHAAEHVLKLEPGNEVAFVLLSNVCANGASGIACDVMQDDDWLSVNQLQVG</sequence>
<dbReference type="EMBL" id="JABFUD020000006">
    <property type="protein sequence ID" value="KAI5079034.1"/>
    <property type="molecule type" value="Genomic_DNA"/>
</dbReference>
<dbReference type="Pfam" id="PF01535">
    <property type="entry name" value="PPR"/>
    <property type="match status" value="1"/>
</dbReference>
<gene>
    <name evidence="3" type="ORF">GOP47_0006705</name>
</gene>
<evidence type="ECO:0000313" key="3">
    <source>
        <dbReference type="EMBL" id="KAI5079034.1"/>
    </source>
</evidence>
<dbReference type="NCBIfam" id="TIGR00756">
    <property type="entry name" value="PPR"/>
    <property type="match status" value="3"/>
</dbReference>
<evidence type="ECO:0008006" key="5">
    <source>
        <dbReference type="Google" id="ProtNLM"/>
    </source>
</evidence>
<name>A0A9D4V3D8_ADICA</name>
<protein>
    <recommendedName>
        <fullName evidence="5">Pentatricopeptide repeat-containing protein</fullName>
    </recommendedName>
</protein>
<reference evidence="3" key="1">
    <citation type="submission" date="2021-01" db="EMBL/GenBank/DDBJ databases">
        <title>Adiantum capillus-veneris genome.</title>
        <authorList>
            <person name="Fang Y."/>
            <person name="Liao Q."/>
        </authorList>
    </citation>
    <scope>NUCLEOTIDE SEQUENCE</scope>
    <source>
        <strain evidence="3">H3</strain>
        <tissue evidence="3">Leaf</tissue>
    </source>
</reference>
<organism evidence="3 4">
    <name type="scientific">Adiantum capillus-veneris</name>
    <name type="common">Maidenhair fern</name>
    <dbReference type="NCBI Taxonomy" id="13818"/>
    <lineage>
        <taxon>Eukaryota</taxon>
        <taxon>Viridiplantae</taxon>
        <taxon>Streptophyta</taxon>
        <taxon>Embryophyta</taxon>
        <taxon>Tracheophyta</taxon>
        <taxon>Polypodiopsida</taxon>
        <taxon>Polypodiidae</taxon>
        <taxon>Polypodiales</taxon>
        <taxon>Pteridineae</taxon>
        <taxon>Pteridaceae</taxon>
        <taxon>Vittarioideae</taxon>
        <taxon>Adiantum</taxon>
    </lineage>
</organism>
<dbReference type="InterPro" id="IPR011990">
    <property type="entry name" value="TPR-like_helical_dom_sf"/>
</dbReference>
<dbReference type="InterPro" id="IPR002885">
    <property type="entry name" value="PPR_rpt"/>
</dbReference>
<dbReference type="SUPFAM" id="SSF48452">
    <property type="entry name" value="TPR-like"/>
    <property type="match status" value="1"/>
</dbReference>
<evidence type="ECO:0000256" key="1">
    <source>
        <dbReference type="ARBA" id="ARBA00022737"/>
    </source>
</evidence>
<evidence type="ECO:0000256" key="2">
    <source>
        <dbReference type="PROSITE-ProRule" id="PRU00708"/>
    </source>
</evidence>
<dbReference type="GO" id="GO:0003723">
    <property type="term" value="F:RNA binding"/>
    <property type="evidence" value="ECO:0007669"/>
    <property type="project" value="InterPro"/>
</dbReference>
<dbReference type="Gene3D" id="1.25.40.10">
    <property type="entry name" value="Tetratricopeptide repeat domain"/>
    <property type="match status" value="2"/>
</dbReference>
<feature type="repeat" description="PPR" evidence="2">
    <location>
        <begin position="28"/>
        <end position="62"/>
    </location>
</feature>
<dbReference type="PANTHER" id="PTHR47926">
    <property type="entry name" value="PENTATRICOPEPTIDE REPEAT-CONTAINING PROTEIN"/>
    <property type="match status" value="1"/>
</dbReference>
<dbReference type="GO" id="GO:0009451">
    <property type="term" value="P:RNA modification"/>
    <property type="evidence" value="ECO:0007669"/>
    <property type="project" value="InterPro"/>
</dbReference>
<dbReference type="FunFam" id="1.25.40.10:FF:000090">
    <property type="entry name" value="Pentatricopeptide repeat-containing protein, chloroplastic"/>
    <property type="match status" value="1"/>
</dbReference>
<dbReference type="Pfam" id="PF13041">
    <property type="entry name" value="PPR_2"/>
    <property type="match status" value="2"/>
</dbReference>
<dbReference type="InterPro" id="IPR046960">
    <property type="entry name" value="PPR_At4g14850-like_plant"/>
</dbReference>
<feature type="repeat" description="PPR" evidence="2">
    <location>
        <begin position="129"/>
        <end position="163"/>
    </location>
</feature>
<dbReference type="PANTHER" id="PTHR47926:SF471">
    <property type="entry name" value="DYW DOMAIN-CONTAINING PROTEIN"/>
    <property type="match status" value="1"/>
</dbReference>
<dbReference type="FunFam" id="1.25.40.10:FF:000227">
    <property type="entry name" value="Pentatricopeptide repeat-containing protein At3g13880"/>
    <property type="match status" value="1"/>
</dbReference>
<keyword evidence="1" id="KW-0677">Repeat</keyword>
<keyword evidence="4" id="KW-1185">Reference proteome</keyword>
<dbReference type="Proteomes" id="UP000886520">
    <property type="component" value="Chromosome 6"/>
</dbReference>
<dbReference type="AlphaFoldDB" id="A0A9D4V3D8"/>
<dbReference type="PROSITE" id="PS51375">
    <property type="entry name" value="PPR"/>
    <property type="match status" value="2"/>
</dbReference>
<proteinExistence type="predicted"/>
<comment type="caution">
    <text evidence="3">The sequence shown here is derived from an EMBL/GenBank/DDBJ whole genome shotgun (WGS) entry which is preliminary data.</text>
</comment>
<evidence type="ECO:0000313" key="4">
    <source>
        <dbReference type="Proteomes" id="UP000886520"/>
    </source>
</evidence>